<dbReference type="EMBL" id="JABEYB010000028">
    <property type="protein sequence ID" value="NNU78624.1"/>
    <property type="molecule type" value="Genomic_DNA"/>
</dbReference>
<accession>A0A7Y3T076</accession>
<reference evidence="1 2" key="1">
    <citation type="submission" date="2020-05" db="EMBL/GenBank/DDBJ databases">
        <title>Complete genome of Clostridium estertheticum subspecies estertheticum, isolated from Vacuum packed lamb meat from New Zealand imported to Switzerland.</title>
        <authorList>
            <person name="Wambui J."/>
            <person name="Stevens M.J.A."/>
            <person name="Stephan R."/>
        </authorList>
    </citation>
    <scope>NUCLEOTIDE SEQUENCE [LARGE SCALE GENOMIC DNA]</scope>
    <source>
        <strain evidence="1 2">CEST001</strain>
    </source>
</reference>
<dbReference type="RefSeq" id="WP_171299169.1">
    <property type="nucleotide sequence ID" value="NZ_CP087098.1"/>
</dbReference>
<gene>
    <name evidence="1" type="ORF">HLQ16_22305</name>
</gene>
<dbReference type="AlphaFoldDB" id="A0A7Y3T076"/>
<proteinExistence type="predicted"/>
<sequence>MNNIKSVKLSMAIYKYINQSKVLEEIKVNKKEDKIDIDDNFKMNLKQRFRDLDLLDERVI</sequence>
<evidence type="ECO:0000313" key="2">
    <source>
        <dbReference type="Proteomes" id="UP000531659"/>
    </source>
</evidence>
<name>A0A7Y3T076_9CLOT</name>
<protein>
    <submittedName>
        <fullName evidence="1">Uncharacterized protein</fullName>
    </submittedName>
</protein>
<comment type="caution">
    <text evidence="1">The sequence shown here is derived from an EMBL/GenBank/DDBJ whole genome shotgun (WGS) entry which is preliminary data.</text>
</comment>
<evidence type="ECO:0000313" key="1">
    <source>
        <dbReference type="EMBL" id="NNU78624.1"/>
    </source>
</evidence>
<dbReference type="Proteomes" id="UP000531659">
    <property type="component" value="Unassembled WGS sequence"/>
</dbReference>
<organism evidence="1 2">
    <name type="scientific">Clostridium estertheticum</name>
    <dbReference type="NCBI Taxonomy" id="238834"/>
    <lineage>
        <taxon>Bacteria</taxon>
        <taxon>Bacillati</taxon>
        <taxon>Bacillota</taxon>
        <taxon>Clostridia</taxon>
        <taxon>Eubacteriales</taxon>
        <taxon>Clostridiaceae</taxon>
        <taxon>Clostridium</taxon>
    </lineage>
</organism>